<comment type="similarity">
    <text evidence="1 2">Belongs to the outer membrane factor (OMF) (TC 1.B.17) family.</text>
</comment>
<keyword evidence="4" id="KW-1185">Reference proteome</keyword>
<feature type="chain" id="PRO_5011332303" evidence="2">
    <location>
        <begin position="19"/>
        <end position="472"/>
    </location>
</feature>
<dbReference type="InterPro" id="IPR010131">
    <property type="entry name" value="MdtP/NodT-like"/>
</dbReference>
<keyword evidence="2" id="KW-0472">Membrane</keyword>
<dbReference type="RefSeq" id="WP_093007098.1">
    <property type="nucleotide sequence ID" value="NZ_FNZZ01000005.1"/>
</dbReference>
<gene>
    <name evidence="3" type="ORF">SAMN05216382_2663</name>
</gene>
<organism evidence="3 4">
    <name type="scientific">Sphingomonas palmae</name>
    <dbReference type="NCBI Taxonomy" id="1855283"/>
    <lineage>
        <taxon>Bacteria</taxon>
        <taxon>Pseudomonadati</taxon>
        <taxon>Pseudomonadota</taxon>
        <taxon>Alphaproteobacteria</taxon>
        <taxon>Sphingomonadales</taxon>
        <taxon>Sphingomonadaceae</taxon>
        <taxon>Sphingomonas</taxon>
    </lineage>
</organism>
<dbReference type="InterPro" id="IPR003423">
    <property type="entry name" value="OMP_efflux"/>
</dbReference>
<keyword evidence="2" id="KW-1134">Transmembrane beta strand</keyword>
<dbReference type="GO" id="GO:0005886">
    <property type="term" value="C:plasma membrane"/>
    <property type="evidence" value="ECO:0007669"/>
    <property type="project" value="UniProtKB-SubCell"/>
</dbReference>
<feature type="signal peptide" evidence="2">
    <location>
        <begin position="1"/>
        <end position="18"/>
    </location>
</feature>
<keyword evidence="2" id="KW-0564">Palmitate</keyword>
<dbReference type="AlphaFoldDB" id="A0A1H7T5V0"/>
<dbReference type="PROSITE" id="PS51257">
    <property type="entry name" value="PROKAR_LIPOPROTEIN"/>
    <property type="match status" value="1"/>
</dbReference>
<proteinExistence type="inferred from homology"/>
<evidence type="ECO:0000256" key="2">
    <source>
        <dbReference type="RuleBase" id="RU362097"/>
    </source>
</evidence>
<evidence type="ECO:0000256" key="1">
    <source>
        <dbReference type="ARBA" id="ARBA00007613"/>
    </source>
</evidence>
<name>A0A1H7T5V0_9SPHN</name>
<protein>
    <submittedName>
        <fullName evidence="3">Efflux transporter, outer membrane factor (OMF) lipoprotein, NodT family</fullName>
    </submittedName>
</protein>
<dbReference type="OrthoDB" id="9770517at2"/>
<dbReference type="Proteomes" id="UP000199214">
    <property type="component" value="Unassembled WGS sequence"/>
</dbReference>
<dbReference type="Gene3D" id="1.20.1600.10">
    <property type="entry name" value="Outer membrane efflux proteins (OEP)"/>
    <property type="match status" value="1"/>
</dbReference>
<dbReference type="STRING" id="1855283.SAMN05216382_2663"/>
<keyword evidence="2" id="KW-0732">Signal</keyword>
<dbReference type="Pfam" id="PF02321">
    <property type="entry name" value="OEP"/>
    <property type="match status" value="2"/>
</dbReference>
<dbReference type="PANTHER" id="PTHR30203">
    <property type="entry name" value="OUTER MEMBRANE CATION EFFLUX PROTEIN"/>
    <property type="match status" value="1"/>
</dbReference>
<dbReference type="SUPFAM" id="SSF56954">
    <property type="entry name" value="Outer membrane efflux proteins (OEP)"/>
    <property type="match status" value="1"/>
</dbReference>
<keyword evidence="2 3" id="KW-0449">Lipoprotein</keyword>
<dbReference type="NCBIfam" id="TIGR01845">
    <property type="entry name" value="outer_NodT"/>
    <property type="match status" value="1"/>
</dbReference>
<evidence type="ECO:0000313" key="4">
    <source>
        <dbReference type="Proteomes" id="UP000199214"/>
    </source>
</evidence>
<reference evidence="3" key="1">
    <citation type="submission" date="2016-10" db="EMBL/GenBank/DDBJ databases">
        <authorList>
            <person name="de Groot N.N."/>
        </authorList>
    </citation>
    <scope>NUCLEOTIDE SEQUENCE [LARGE SCALE GENOMIC DNA]</scope>
    <source>
        <strain evidence="3">JS21-1</strain>
    </source>
</reference>
<dbReference type="GO" id="GO:0015562">
    <property type="term" value="F:efflux transmembrane transporter activity"/>
    <property type="evidence" value="ECO:0007669"/>
    <property type="project" value="InterPro"/>
</dbReference>
<dbReference type="EMBL" id="FNZZ01000005">
    <property type="protein sequence ID" value="SEL79636.1"/>
    <property type="molecule type" value="Genomic_DNA"/>
</dbReference>
<comment type="subcellular location">
    <subcellularLocation>
        <location evidence="2">Cell membrane</location>
        <topology evidence="2">Lipid-anchor</topology>
    </subcellularLocation>
</comment>
<evidence type="ECO:0000313" key="3">
    <source>
        <dbReference type="EMBL" id="SEL79636.1"/>
    </source>
</evidence>
<sequence length="472" mass="49684">MRKTMLSFLLLATSACTTGPNYVRPAAPTASQTALVTPLPGSTADEGPGPDWWRTYEDPALDALIERALAANTDLRVALANLRAAEAVVGEARNARLPQTTINGQGTYGRTQPPLYLPGNRFSGLGSFQLAYEVDLFGRVSRTVEAARADAEAAAFARAAVRVRIVAAVTDAYLSACTASDAITVVRSSIDLTADSARIIGQQERAGSAARLDVARAEGQLAEARAALAPFEDARQSALYELAALLGLPPAQVPEAAARCGSPPGPHRPIPIGDVAGLLKRRPDVAEAERRLAAATARIGVASADLYPRISLGASVAQAGGEGISQSRGFIFGLGPLLSFAFPNNGAARARIRQSEARTEAALATFDGTVLTAMKETEQALSAYGAGLRRQGELRIAVERSDQAFRLADLRYKAGSIAYVDVIVAQSELVRARLALTEQNRQVASSLVLLFRALGGGWSPEEPTMIAQGGRR</sequence>
<dbReference type="PANTHER" id="PTHR30203:SF21">
    <property type="entry name" value="OUTER MEMBRANE COMPONENT OF MULTIDRUG EFFLUX PUMP-RELATED"/>
    <property type="match status" value="1"/>
</dbReference>
<accession>A0A1H7T5V0</accession>
<keyword evidence="2" id="KW-0812">Transmembrane</keyword>
<dbReference type="Gene3D" id="2.20.200.10">
    <property type="entry name" value="Outer membrane efflux proteins (OEP)"/>
    <property type="match status" value="1"/>
</dbReference>